<dbReference type="InterPro" id="IPR011460">
    <property type="entry name" value="Lcl_C"/>
</dbReference>
<protein>
    <recommendedName>
        <fullName evidence="1">Lcl C-terminal domain-containing protein</fullName>
    </recommendedName>
</protein>
<feature type="domain" description="Lcl C-terminal" evidence="1">
    <location>
        <begin position="46"/>
        <end position="168"/>
    </location>
</feature>
<organism evidence="2">
    <name type="scientific">hydrothermal vent metagenome</name>
    <dbReference type="NCBI Taxonomy" id="652676"/>
    <lineage>
        <taxon>unclassified sequences</taxon>
        <taxon>metagenomes</taxon>
        <taxon>ecological metagenomes</taxon>
    </lineage>
</organism>
<dbReference type="PANTHER" id="PTHR35812:SF1">
    <property type="entry name" value="LIPOPROTEIN"/>
    <property type="match status" value="1"/>
</dbReference>
<dbReference type="EMBL" id="UOEW01000251">
    <property type="protein sequence ID" value="VAW39935.1"/>
    <property type="molecule type" value="Genomic_DNA"/>
</dbReference>
<dbReference type="PANTHER" id="PTHR35812">
    <property type="entry name" value="LIPOPROTEIN"/>
    <property type="match status" value="1"/>
</dbReference>
<accession>A0A3B0V8P1</accession>
<name>A0A3B0V8P1_9ZZZZ</name>
<evidence type="ECO:0000259" key="1">
    <source>
        <dbReference type="Pfam" id="PF07603"/>
    </source>
</evidence>
<dbReference type="AlphaFoldDB" id="A0A3B0V8P1"/>
<dbReference type="Pfam" id="PF07603">
    <property type="entry name" value="Lcl_C"/>
    <property type="match status" value="1"/>
</dbReference>
<proteinExistence type="predicted"/>
<reference evidence="2" key="1">
    <citation type="submission" date="2018-06" db="EMBL/GenBank/DDBJ databases">
        <authorList>
            <person name="Zhirakovskaya E."/>
        </authorList>
    </citation>
    <scope>NUCLEOTIDE SEQUENCE</scope>
</reference>
<sequence length="171" mass="18798">MKAIALLLLILIISQSTNAAGTCKDYITDEWLDSRYSIELLSADNVVTDNKTGLMWKQCNQGLSGADCTTGTITTHTWKAALDLASTEDFAGFTDWRVPNVEELRSIAAINCFNPAINETAFPNTPSGWYWSSSPVAGGGFNAWIVNFYSGNYLTFGRDINLRVRLVRSGQ</sequence>
<gene>
    <name evidence="2" type="ORF">MNBD_GAMMA01-859</name>
</gene>
<evidence type="ECO:0000313" key="2">
    <source>
        <dbReference type="EMBL" id="VAW39935.1"/>
    </source>
</evidence>